<dbReference type="InterPro" id="IPR043129">
    <property type="entry name" value="ATPase_NBD"/>
</dbReference>
<dbReference type="AlphaFoldDB" id="L5KSM0"/>
<evidence type="ECO:0000256" key="3">
    <source>
        <dbReference type="ARBA" id="ARBA00022840"/>
    </source>
</evidence>
<dbReference type="GO" id="GO:0005524">
    <property type="term" value="F:ATP binding"/>
    <property type="evidence" value="ECO:0007669"/>
    <property type="project" value="UniProtKB-KW"/>
</dbReference>
<dbReference type="Gene3D" id="3.90.640.10">
    <property type="entry name" value="Actin, Chain A, domain 4"/>
    <property type="match status" value="1"/>
</dbReference>
<evidence type="ECO:0000313" key="4">
    <source>
        <dbReference type="EMBL" id="ELK14459.1"/>
    </source>
</evidence>
<reference evidence="5" key="1">
    <citation type="journal article" date="2013" name="Science">
        <title>Comparative analysis of bat genomes provides insight into the evolution of flight and immunity.</title>
        <authorList>
            <person name="Zhang G."/>
            <person name="Cowled C."/>
            <person name="Shi Z."/>
            <person name="Huang Z."/>
            <person name="Bishop-Lilly K.A."/>
            <person name="Fang X."/>
            <person name="Wynne J.W."/>
            <person name="Xiong Z."/>
            <person name="Baker M.L."/>
            <person name="Zhao W."/>
            <person name="Tachedjian M."/>
            <person name="Zhu Y."/>
            <person name="Zhou P."/>
            <person name="Jiang X."/>
            <person name="Ng J."/>
            <person name="Yang L."/>
            <person name="Wu L."/>
            <person name="Xiao J."/>
            <person name="Feng Y."/>
            <person name="Chen Y."/>
            <person name="Sun X."/>
            <person name="Zhang Y."/>
            <person name="Marsh G.A."/>
            <person name="Crameri G."/>
            <person name="Broder C.C."/>
            <person name="Frey K.G."/>
            <person name="Wang L.F."/>
            <person name="Wang J."/>
        </authorList>
    </citation>
    <scope>NUCLEOTIDE SEQUENCE [LARGE SCALE GENOMIC DNA]</scope>
</reference>
<dbReference type="GO" id="GO:0140662">
    <property type="term" value="F:ATP-dependent protein folding chaperone"/>
    <property type="evidence" value="ECO:0007669"/>
    <property type="project" value="InterPro"/>
</dbReference>
<dbReference type="InterPro" id="IPR013126">
    <property type="entry name" value="Hsp_70_fam"/>
</dbReference>
<dbReference type="STRING" id="9402.L5KSM0"/>
<accession>L5KSM0</accession>
<dbReference type="EMBL" id="KB030572">
    <property type="protein sequence ID" value="ELK14459.1"/>
    <property type="molecule type" value="Genomic_DNA"/>
</dbReference>
<evidence type="ECO:0000256" key="1">
    <source>
        <dbReference type="ARBA" id="ARBA00007381"/>
    </source>
</evidence>
<keyword evidence="2" id="KW-0547">Nucleotide-binding</keyword>
<dbReference type="Proteomes" id="UP000010552">
    <property type="component" value="Unassembled WGS sequence"/>
</dbReference>
<dbReference type="Pfam" id="PF00012">
    <property type="entry name" value="HSP70"/>
    <property type="match status" value="1"/>
</dbReference>
<evidence type="ECO:0000313" key="5">
    <source>
        <dbReference type="Proteomes" id="UP000010552"/>
    </source>
</evidence>
<dbReference type="FunFam" id="3.90.640.10:FF:000134">
    <property type="entry name" value="Heat shock cognate 71 kDa protein"/>
    <property type="match status" value="1"/>
</dbReference>
<comment type="similarity">
    <text evidence="1">Belongs to the heat shock protein 70 family.</text>
</comment>
<dbReference type="InParanoid" id="L5KSM0"/>
<name>L5KSM0_PTEAL</name>
<keyword evidence="3" id="KW-0067">ATP-binding</keyword>
<gene>
    <name evidence="4" type="ORF">PAL_GLEAN10016185</name>
</gene>
<dbReference type="PANTHER" id="PTHR19375">
    <property type="entry name" value="HEAT SHOCK PROTEIN 70KDA"/>
    <property type="match status" value="1"/>
</dbReference>
<evidence type="ECO:0000256" key="2">
    <source>
        <dbReference type="ARBA" id="ARBA00022741"/>
    </source>
</evidence>
<dbReference type="Gene3D" id="3.30.420.40">
    <property type="match status" value="1"/>
</dbReference>
<sequence>MDSMAGDTHLGGEDVDNRMINRFIAEFKCKYKKDIRENKRAVYHLCTACERAEHSLSSNTQASIEVDLLYEEIDFYTSVTHAQFEELNADLFHGTLDSVVKALWDA</sequence>
<proteinExistence type="inferred from homology"/>
<protein>
    <submittedName>
        <fullName evidence="4">Heat shock cognate 71 kDa protein</fullName>
    </submittedName>
</protein>
<organism evidence="4 5">
    <name type="scientific">Pteropus alecto</name>
    <name type="common">Black flying fox</name>
    <dbReference type="NCBI Taxonomy" id="9402"/>
    <lineage>
        <taxon>Eukaryota</taxon>
        <taxon>Metazoa</taxon>
        <taxon>Chordata</taxon>
        <taxon>Craniata</taxon>
        <taxon>Vertebrata</taxon>
        <taxon>Euteleostomi</taxon>
        <taxon>Mammalia</taxon>
        <taxon>Eutheria</taxon>
        <taxon>Laurasiatheria</taxon>
        <taxon>Chiroptera</taxon>
        <taxon>Yinpterochiroptera</taxon>
        <taxon>Pteropodoidea</taxon>
        <taxon>Pteropodidae</taxon>
        <taxon>Pteropodinae</taxon>
        <taxon>Pteropus</taxon>
    </lineage>
</organism>
<dbReference type="SUPFAM" id="SSF53067">
    <property type="entry name" value="Actin-like ATPase domain"/>
    <property type="match status" value="1"/>
</dbReference>
<keyword evidence="5" id="KW-1185">Reference proteome</keyword>
<keyword evidence="4" id="KW-0346">Stress response</keyword>